<dbReference type="PANTHER" id="PTHR46697:SF1">
    <property type="entry name" value="FORMIN-BINDING PROTEIN 4"/>
    <property type="match status" value="1"/>
</dbReference>
<dbReference type="OrthoDB" id="195748at2759"/>
<dbReference type="InterPro" id="IPR036020">
    <property type="entry name" value="WW_dom_sf"/>
</dbReference>
<dbReference type="InterPro" id="IPR053076">
    <property type="entry name" value="WW_domain_protein"/>
</dbReference>
<feature type="compositionally biased region" description="Low complexity" evidence="1">
    <location>
        <begin position="250"/>
        <end position="262"/>
    </location>
</feature>
<dbReference type="PANTHER" id="PTHR46697">
    <property type="entry name" value="FORMIN-BINDING PROTEIN 4"/>
    <property type="match status" value="1"/>
</dbReference>
<proteinExistence type="predicted"/>
<feature type="compositionally biased region" description="Polar residues" evidence="1">
    <location>
        <begin position="79"/>
        <end position="89"/>
    </location>
</feature>
<name>U6K7R2_9EIME</name>
<feature type="compositionally biased region" description="Basic and acidic residues" evidence="1">
    <location>
        <begin position="736"/>
        <end position="745"/>
    </location>
</feature>
<evidence type="ECO:0000313" key="3">
    <source>
        <dbReference type="EMBL" id="CDJ31528.1"/>
    </source>
</evidence>
<feature type="region of interest" description="Disordered" evidence="1">
    <location>
        <begin position="587"/>
        <end position="651"/>
    </location>
</feature>
<gene>
    <name evidence="3" type="ORF">EMH_0009340</name>
</gene>
<feature type="compositionally biased region" description="Basic and acidic residues" evidence="1">
    <location>
        <begin position="197"/>
        <end position="220"/>
    </location>
</feature>
<feature type="compositionally biased region" description="Basic and acidic residues" evidence="1">
    <location>
        <begin position="284"/>
        <end position="303"/>
    </location>
</feature>
<dbReference type="Pfam" id="PF00397">
    <property type="entry name" value="WW"/>
    <property type="match status" value="1"/>
</dbReference>
<dbReference type="Gene3D" id="2.20.70.10">
    <property type="match status" value="1"/>
</dbReference>
<evidence type="ECO:0000259" key="2">
    <source>
        <dbReference type="PROSITE" id="PS50020"/>
    </source>
</evidence>
<reference evidence="3" key="2">
    <citation type="submission" date="2013-10" db="EMBL/GenBank/DDBJ databases">
        <authorList>
            <person name="Aslett M."/>
        </authorList>
    </citation>
    <scope>NUCLEOTIDE SEQUENCE [LARGE SCALE GENOMIC DNA]</scope>
    <source>
        <strain evidence="3">Houghton</strain>
    </source>
</reference>
<dbReference type="InterPro" id="IPR001202">
    <property type="entry name" value="WW_dom"/>
</dbReference>
<feature type="compositionally biased region" description="Polar residues" evidence="1">
    <location>
        <begin position="177"/>
        <end position="186"/>
    </location>
</feature>
<feature type="compositionally biased region" description="Polar residues" evidence="1">
    <location>
        <begin position="615"/>
        <end position="625"/>
    </location>
</feature>
<feature type="compositionally biased region" description="Basic and acidic residues" evidence="1">
    <location>
        <begin position="28"/>
        <end position="42"/>
    </location>
</feature>
<dbReference type="RefSeq" id="XP_013354093.1">
    <property type="nucleotide sequence ID" value="XM_013498639.1"/>
</dbReference>
<evidence type="ECO:0000256" key="1">
    <source>
        <dbReference type="SAM" id="MobiDB-lite"/>
    </source>
</evidence>
<feature type="region of interest" description="Disordered" evidence="1">
    <location>
        <begin position="423"/>
        <end position="443"/>
    </location>
</feature>
<dbReference type="GeneID" id="25375921"/>
<feature type="compositionally biased region" description="Basic and acidic residues" evidence="1">
    <location>
        <begin position="424"/>
        <end position="436"/>
    </location>
</feature>
<dbReference type="VEuPathDB" id="ToxoDB:EMH_0009340"/>
<feature type="region of interest" description="Disordered" evidence="1">
    <location>
        <begin position="736"/>
        <end position="764"/>
    </location>
</feature>
<protein>
    <recommendedName>
        <fullName evidence="2">WW domain-containing protein</fullName>
    </recommendedName>
</protein>
<feature type="compositionally biased region" description="Polar residues" evidence="1">
    <location>
        <begin position="60"/>
        <end position="71"/>
    </location>
</feature>
<feature type="domain" description="WW" evidence="2">
    <location>
        <begin position="307"/>
        <end position="335"/>
    </location>
</feature>
<accession>U6K7R2</accession>
<dbReference type="CDD" id="cd00201">
    <property type="entry name" value="WW"/>
    <property type="match status" value="1"/>
</dbReference>
<dbReference type="EMBL" id="HG683359">
    <property type="protein sequence ID" value="CDJ31528.1"/>
    <property type="molecule type" value="Genomic_DNA"/>
</dbReference>
<feature type="compositionally biased region" description="Basic and acidic residues" evidence="1">
    <location>
        <begin position="753"/>
        <end position="764"/>
    </location>
</feature>
<evidence type="ECO:0000313" key="4">
    <source>
        <dbReference type="Proteomes" id="UP000030744"/>
    </source>
</evidence>
<sequence length="798" mass="86261">MTDSDEGASQGDLLTQDKQEGQLESSDAEGKDGVGQIDDRVDSQQAPACAEPDLPDQASGGASETSDSFASSAPVEGASTENAVCTHNTLPEAPTADEGGEPSAQPEEDDAPEISADMIAAAAAASNPGSEHNPLDRPASTATDPLMPQIMASDMPPPTFLPRQLRMKRHANRARAQATSNASVTKAPTAAVATSEEGGRQEAHAPADDTHVAEGERSSVDDEFALFMKEIQQLDSQREAEQQNSNPDDPGAAVTVPPAETPADNEQPSGANVSPPASESPQNSEDHGIAVTDNHDQQQHQEDAAVWQAVLDSASGKTYYWNVITDEVTWDVPGSSSRPVAVQEGTYDKQHQQQDLRQWAASTFRLTQELPTCSEKVQQLMFQLDFMEEELDAEYESPAAAQEAVPSEKADVSLWLQRFRSMRRQREPQRPKRSQEGRASGSDDELLKELIDLQLQQDRRTDPSQCPACKQRLLESRGTQSQQAKVRSVASSLARRLGNVEKEWASAMLAALKARLDDWIDGGLSSSFFLKRLDKMQQDFQKHLVYDVEAEGRHQELASVFPYSTAAATASTSGAVKASPRNCLAGLTGAPASDKGGTGRSTSGSRTAGAVPRGSSKSSEESTAVCTAPPTPEGPPPTLPDEVPPAASEAAKAGAVPAAGMSLVVFNTLQTVNDPWLILHLQRHPEADPKAPAVSREGAQGSGVTVAPAKRPLGSSGVKKISSSNPLVRKRMQLVEKWQKSREKDEESEEEDYDKRKERLKQKKIEEWKEREMASHRGMQNANFIEVTTDWRTWVQKK</sequence>
<reference evidence="3" key="1">
    <citation type="submission" date="2013-10" db="EMBL/GenBank/DDBJ databases">
        <title>Genomic analysis of the causative agents of coccidiosis in chickens.</title>
        <authorList>
            <person name="Reid A.J."/>
            <person name="Blake D."/>
            <person name="Billington K."/>
            <person name="Browne H."/>
            <person name="Dunn M."/>
            <person name="Hung S."/>
            <person name="Kawahara F."/>
            <person name="Miranda-Saavedra D."/>
            <person name="Mourier T."/>
            <person name="Nagra H."/>
            <person name="Otto T.D."/>
            <person name="Rawlings N."/>
            <person name="Sanchez A."/>
            <person name="Sanders M."/>
            <person name="Subramaniam C."/>
            <person name="Tay Y."/>
            <person name="Dear P."/>
            <person name="Doerig C."/>
            <person name="Gruber A."/>
            <person name="Parkinson J."/>
            <person name="Shirley M."/>
            <person name="Wan K.L."/>
            <person name="Berriman M."/>
            <person name="Tomley F."/>
            <person name="Pain A."/>
        </authorList>
    </citation>
    <scope>NUCLEOTIDE SEQUENCE [LARGE SCALE GENOMIC DNA]</scope>
    <source>
        <strain evidence="3">Houghton</strain>
    </source>
</reference>
<dbReference type="SUPFAM" id="SSF51045">
    <property type="entry name" value="WW domain"/>
    <property type="match status" value="1"/>
</dbReference>
<feature type="compositionally biased region" description="Pro residues" evidence="1">
    <location>
        <begin position="629"/>
        <end position="643"/>
    </location>
</feature>
<keyword evidence="4" id="KW-1185">Reference proteome</keyword>
<feature type="region of interest" description="Disordered" evidence="1">
    <location>
        <begin position="688"/>
        <end position="722"/>
    </location>
</feature>
<dbReference type="SMART" id="SM00456">
    <property type="entry name" value="WW"/>
    <property type="match status" value="1"/>
</dbReference>
<feature type="region of interest" description="Disordered" evidence="1">
    <location>
        <begin position="1"/>
        <end position="303"/>
    </location>
</feature>
<feature type="compositionally biased region" description="Low complexity" evidence="1">
    <location>
        <begin position="600"/>
        <end position="610"/>
    </location>
</feature>
<dbReference type="PROSITE" id="PS50020">
    <property type="entry name" value="WW_DOMAIN_2"/>
    <property type="match status" value="1"/>
</dbReference>
<feature type="compositionally biased region" description="Polar residues" evidence="1">
    <location>
        <begin position="264"/>
        <end position="283"/>
    </location>
</feature>
<organism evidence="3 4">
    <name type="scientific">Eimeria mitis</name>
    <dbReference type="NCBI Taxonomy" id="44415"/>
    <lineage>
        <taxon>Eukaryota</taxon>
        <taxon>Sar</taxon>
        <taxon>Alveolata</taxon>
        <taxon>Apicomplexa</taxon>
        <taxon>Conoidasida</taxon>
        <taxon>Coccidia</taxon>
        <taxon>Eucoccidiorida</taxon>
        <taxon>Eimeriorina</taxon>
        <taxon>Eimeriidae</taxon>
        <taxon>Eimeria</taxon>
    </lineage>
</organism>
<dbReference type="AlphaFoldDB" id="U6K7R2"/>
<dbReference type="Proteomes" id="UP000030744">
    <property type="component" value="Unassembled WGS sequence"/>
</dbReference>